<dbReference type="Pfam" id="PF13581">
    <property type="entry name" value="HATPase_c_2"/>
    <property type="match status" value="1"/>
</dbReference>
<name>A0A940ID94_9FIRM</name>
<proteinExistence type="inferred from homology"/>
<evidence type="ECO:0000313" key="9">
    <source>
        <dbReference type="EMBL" id="MBO8423957.1"/>
    </source>
</evidence>
<keyword evidence="6 7" id="KW-0749">Sporulation</keyword>
<dbReference type="PANTHER" id="PTHR35526">
    <property type="entry name" value="ANTI-SIGMA-F FACTOR RSBW-RELATED"/>
    <property type="match status" value="1"/>
</dbReference>
<dbReference type="SMART" id="SM00387">
    <property type="entry name" value="HATPase_c"/>
    <property type="match status" value="1"/>
</dbReference>
<evidence type="ECO:0000259" key="8">
    <source>
        <dbReference type="SMART" id="SM00387"/>
    </source>
</evidence>
<dbReference type="Gene3D" id="3.30.565.10">
    <property type="entry name" value="Histidine kinase-like ATPase, C-terminal domain"/>
    <property type="match status" value="1"/>
</dbReference>
<evidence type="ECO:0000256" key="6">
    <source>
        <dbReference type="ARBA" id="ARBA00022969"/>
    </source>
</evidence>
<reference evidence="9" key="1">
    <citation type="submission" date="2020-10" db="EMBL/GenBank/DDBJ databases">
        <authorList>
            <person name="Gilroy R."/>
        </authorList>
    </citation>
    <scope>NUCLEOTIDE SEQUENCE</scope>
    <source>
        <strain evidence="9">517</strain>
    </source>
</reference>
<evidence type="ECO:0000256" key="4">
    <source>
        <dbReference type="ARBA" id="ARBA00022777"/>
    </source>
</evidence>
<comment type="similarity">
    <text evidence="7">Belongs to the anti-sigma-factor family.</text>
</comment>
<comment type="caution">
    <text evidence="9">The sequence shown here is derived from an EMBL/GenBank/DDBJ whole genome shotgun (WGS) entry which is preliminary data.</text>
</comment>
<dbReference type="SUPFAM" id="SSF55874">
    <property type="entry name" value="ATPase domain of HSP90 chaperone/DNA topoisomerase II/histidine kinase"/>
    <property type="match status" value="1"/>
</dbReference>
<keyword evidence="1 7" id="KW-0723">Serine/threonine-protein kinase</keyword>
<accession>A0A940ID94</accession>
<dbReference type="GO" id="GO:0030436">
    <property type="term" value="P:asexual sporulation"/>
    <property type="evidence" value="ECO:0007669"/>
    <property type="project" value="UniProtKB-UniRule"/>
</dbReference>
<evidence type="ECO:0000256" key="5">
    <source>
        <dbReference type="ARBA" id="ARBA00022840"/>
    </source>
</evidence>
<dbReference type="HAMAP" id="MF_00637">
    <property type="entry name" value="Anti_sigma_F"/>
    <property type="match status" value="1"/>
</dbReference>
<comment type="catalytic activity">
    <reaction evidence="7">
        <text>L-threonyl-[protein] + ATP = O-phospho-L-threonyl-[protein] + ADP + H(+)</text>
        <dbReference type="Rhea" id="RHEA:46608"/>
        <dbReference type="Rhea" id="RHEA-COMP:11060"/>
        <dbReference type="Rhea" id="RHEA-COMP:11605"/>
        <dbReference type="ChEBI" id="CHEBI:15378"/>
        <dbReference type="ChEBI" id="CHEBI:30013"/>
        <dbReference type="ChEBI" id="CHEBI:30616"/>
        <dbReference type="ChEBI" id="CHEBI:61977"/>
        <dbReference type="ChEBI" id="CHEBI:456216"/>
        <dbReference type="EC" id="2.7.11.1"/>
    </reaction>
</comment>
<dbReference type="GO" id="GO:0005524">
    <property type="term" value="F:ATP binding"/>
    <property type="evidence" value="ECO:0007669"/>
    <property type="project" value="UniProtKB-KW"/>
</dbReference>
<evidence type="ECO:0000256" key="7">
    <source>
        <dbReference type="HAMAP-Rule" id="MF_00637"/>
    </source>
</evidence>
<dbReference type="GO" id="GO:0030435">
    <property type="term" value="P:sporulation resulting in formation of a cellular spore"/>
    <property type="evidence" value="ECO:0007669"/>
    <property type="project" value="UniProtKB-KW"/>
</dbReference>
<evidence type="ECO:0000256" key="3">
    <source>
        <dbReference type="ARBA" id="ARBA00022741"/>
    </source>
</evidence>
<dbReference type="AlphaFoldDB" id="A0A940ID94"/>
<dbReference type="NCBIfam" id="TIGR01925">
    <property type="entry name" value="spIIAB"/>
    <property type="match status" value="1"/>
</dbReference>
<keyword evidence="2 7" id="KW-0808">Transferase</keyword>
<keyword evidence="3 7" id="KW-0547">Nucleotide-binding</keyword>
<evidence type="ECO:0000256" key="1">
    <source>
        <dbReference type="ARBA" id="ARBA00022527"/>
    </source>
</evidence>
<evidence type="ECO:0000256" key="2">
    <source>
        <dbReference type="ARBA" id="ARBA00022679"/>
    </source>
</evidence>
<dbReference type="EC" id="2.7.11.1" evidence="7"/>
<dbReference type="GO" id="GO:0004674">
    <property type="term" value="F:protein serine/threonine kinase activity"/>
    <property type="evidence" value="ECO:0007669"/>
    <property type="project" value="UniProtKB-KW"/>
</dbReference>
<dbReference type="InterPro" id="IPR036890">
    <property type="entry name" value="HATPase_C_sf"/>
</dbReference>
<dbReference type="InterPro" id="IPR003594">
    <property type="entry name" value="HATPase_dom"/>
</dbReference>
<keyword evidence="5 7" id="KW-0067">ATP-binding</keyword>
<feature type="domain" description="Histidine kinase/HSP90-like ATPase" evidence="8">
    <location>
        <begin position="37"/>
        <end position="142"/>
    </location>
</feature>
<dbReference type="EMBL" id="JADINF010000070">
    <property type="protein sequence ID" value="MBO8423957.1"/>
    <property type="molecule type" value="Genomic_DNA"/>
</dbReference>
<reference evidence="9" key="2">
    <citation type="journal article" date="2021" name="PeerJ">
        <title>Extensive microbial diversity within the chicken gut microbiome revealed by metagenomics and culture.</title>
        <authorList>
            <person name="Gilroy R."/>
            <person name="Ravi A."/>
            <person name="Getino M."/>
            <person name="Pursley I."/>
            <person name="Horton D.L."/>
            <person name="Alikhan N.F."/>
            <person name="Baker D."/>
            <person name="Gharbi K."/>
            <person name="Hall N."/>
            <person name="Watson M."/>
            <person name="Adriaenssens E.M."/>
            <person name="Foster-Nyarko E."/>
            <person name="Jarju S."/>
            <person name="Secka A."/>
            <person name="Antonio M."/>
            <person name="Oren A."/>
            <person name="Chaudhuri R.R."/>
            <person name="La Ragione R."/>
            <person name="Hildebrand F."/>
            <person name="Pallen M.J."/>
        </authorList>
    </citation>
    <scope>NUCLEOTIDE SEQUENCE</scope>
    <source>
        <strain evidence="9">517</strain>
    </source>
</reference>
<protein>
    <recommendedName>
        <fullName evidence="7">Anti-sigma F factor</fullName>
        <ecNumber evidence="7">2.7.11.1</ecNumber>
    </recommendedName>
    <alternativeName>
        <fullName evidence="7">Stage II sporulation protein AB</fullName>
    </alternativeName>
</protein>
<dbReference type="InterPro" id="IPR010194">
    <property type="entry name" value="Anti-sigma_F"/>
</dbReference>
<dbReference type="PANTHER" id="PTHR35526:SF3">
    <property type="entry name" value="ANTI-SIGMA-F FACTOR RSBW"/>
    <property type="match status" value="1"/>
</dbReference>
<dbReference type="Proteomes" id="UP000727857">
    <property type="component" value="Unassembled WGS sequence"/>
</dbReference>
<gene>
    <name evidence="7" type="primary">spoIIAB</name>
    <name evidence="9" type="ORF">IAB16_02915</name>
</gene>
<dbReference type="GO" id="GO:0016989">
    <property type="term" value="F:sigma factor antagonist activity"/>
    <property type="evidence" value="ECO:0007669"/>
    <property type="project" value="InterPro"/>
</dbReference>
<sequence>MANKDTLTIKVNALAANESFLRSTVGAYAARINPTIETVSDLKTAISEAVTNSIVHGYDCDPEGIITVNCDIVDGVLNVEIRDNGKGIDDVEKAMSDFYTTKGEDERSGLGFTIMKSFMDTLEVISAPGEGTTVKMSKKLTA</sequence>
<evidence type="ECO:0000313" key="10">
    <source>
        <dbReference type="Proteomes" id="UP000727857"/>
    </source>
</evidence>
<dbReference type="GO" id="GO:0042174">
    <property type="term" value="P:negative regulation of sporulation resulting in formation of a cellular spore"/>
    <property type="evidence" value="ECO:0007669"/>
    <property type="project" value="InterPro"/>
</dbReference>
<dbReference type="InterPro" id="IPR050267">
    <property type="entry name" value="Anti-sigma-factor_SerPK"/>
</dbReference>
<comment type="function">
    <text evidence="7">Binds to sigma F and blocks its ability to form an RNA polymerase holoenzyme (E-sigma F). Phosphorylates SpoIIAA on a serine residue. This phosphorylation may enable SpoIIAA to act as an anti-anti-sigma factor that counteracts SpoIIAB and thus releases sigma F from inhibition.</text>
</comment>
<organism evidence="9 10">
    <name type="scientific">Candidatus Stercoripulliclostridium pullicola</name>
    <dbReference type="NCBI Taxonomy" id="2840953"/>
    <lineage>
        <taxon>Bacteria</taxon>
        <taxon>Bacillati</taxon>
        <taxon>Bacillota</taxon>
        <taxon>Clostridia</taxon>
        <taxon>Eubacteriales</taxon>
        <taxon>Candidatus Stercoripulliclostridium</taxon>
    </lineage>
</organism>
<comment type="catalytic activity">
    <reaction evidence="7">
        <text>L-seryl-[protein] + ATP = O-phospho-L-seryl-[protein] + ADP + H(+)</text>
        <dbReference type="Rhea" id="RHEA:17989"/>
        <dbReference type="Rhea" id="RHEA-COMP:9863"/>
        <dbReference type="Rhea" id="RHEA-COMP:11604"/>
        <dbReference type="ChEBI" id="CHEBI:15378"/>
        <dbReference type="ChEBI" id="CHEBI:29999"/>
        <dbReference type="ChEBI" id="CHEBI:30616"/>
        <dbReference type="ChEBI" id="CHEBI:83421"/>
        <dbReference type="ChEBI" id="CHEBI:456216"/>
        <dbReference type="EC" id="2.7.11.1"/>
    </reaction>
</comment>
<keyword evidence="4 7" id="KW-0418">Kinase</keyword>